<comment type="caution">
    <text evidence="9">The sequence shown here is derived from an EMBL/GenBank/DDBJ whole genome shotgun (WGS) entry which is preliminary data.</text>
</comment>
<dbReference type="InterPro" id="IPR021629">
    <property type="entry name" value="Mediator_Med23"/>
</dbReference>
<name>A0AAN9A101_HALRR</name>
<evidence type="ECO:0000256" key="2">
    <source>
        <dbReference type="ARBA" id="ARBA00010222"/>
    </source>
</evidence>
<reference evidence="9 10" key="1">
    <citation type="submission" date="2023-11" db="EMBL/GenBank/DDBJ databases">
        <title>Halocaridina rubra genome assembly.</title>
        <authorList>
            <person name="Smith C."/>
        </authorList>
    </citation>
    <scope>NUCLEOTIDE SEQUENCE [LARGE SCALE GENOMIC DNA]</scope>
    <source>
        <strain evidence="9">EP-1</strain>
        <tissue evidence="9">Whole</tissue>
    </source>
</reference>
<dbReference type="Pfam" id="PF11573">
    <property type="entry name" value="Med23"/>
    <property type="match status" value="1"/>
</dbReference>
<dbReference type="GO" id="GO:0005667">
    <property type="term" value="C:transcription regulator complex"/>
    <property type="evidence" value="ECO:0007669"/>
    <property type="project" value="TreeGrafter"/>
</dbReference>
<proteinExistence type="inferred from homology"/>
<evidence type="ECO:0000256" key="4">
    <source>
        <dbReference type="ARBA" id="ARBA00023015"/>
    </source>
</evidence>
<comment type="subcellular location">
    <subcellularLocation>
        <location evidence="1">Nucleus</location>
    </subcellularLocation>
</comment>
<evidence type="ECO:0000256" key="8">
    <source>
        <dbReference type="SAM" id="MobiDB-lite"/>
    </source>
</evidence>
<sequence>MGLPCNPSIVANMLLDVLLNGYCNIPPGEVMEWVNAIGLVLTWLPEPYWIVIHDRIIELLQKPALSSPGGGTLDPFKLLNLDLLEASGSDLSVALTVAVAHSFWHHASFGQVGSIPQLIRERVRPILTTEEQLVVVCHLVGPFLQRFSNELARKVFDVTIELYEALAKVDHSVSELKYMDPICDVLYHIKYMFTGDSIKTDVEGIIRGLRPALQRRLRFITHLNLDAIENPSSVSTNVATPGSSSVTVSTSVSVTNSSSVSGVTATNSNTTSSASSGGLSGVSVSQATPSGGGTGTILGVPVTNIAQGGISSSGNMGSVGSISAASSLASLLQDTSPVNSSVP</sequence>
<accession>A0AAN9A101</accession>
<evidence type="ECO:0000256" key="1">
    <source>
        <dbReference type="ARBA" id="ARBA00004123"/>
    </source>
</evidence>
<keyword evidence="10" id="KW-1185">Reference proteome</keyword>
<dbReference type="EMBL" id="JAXCGZ010015367">
    <property type="protein sequence ID" value="KAK7070434.1"/>
    <property type="molecule type" value="Genomic_DNA"/>
</dbReference>
<dbReference type="AlphaFoldDB" id="A0AAN9A101"/>
<dbReference type="PANTHER" id="PTHR12691">
    <property type="entry name" value="MEDIATOR OF RNA POLYMERASE II TRANSCRIPTION SUBUNIT 23"/>
    <property type="match status" value="1"/>
</dbReference>
<dbReference type="GO" id="GO:0016592">
    <property type="term" value="C:mediator complex"/>
    <property type="evidence" value="ECO:0007669"/>
    <property type="project" value="TreeGrafter"/>
</dbReference>
<keyword evidence="4" id="KW-0805">Transcription regulation</keyword>
<dbReference type="PANTHER" id="PTHR12691:SF10">
    <property type="entry name" value="MEDIATOR OF RNA POLYMERASE II TRANSCRIPTION SUBUNIT 23"/>
    <property type="match status" value="1"/>
</dbReference>
<evidence type="ECO:0000313" key="9">
    <source>
        <dbReference type="EMBL" id="KAK7070434.1"/>
    </source>
</evidence>
<evidence type="ECO:0000313" key="10">
    <source>
        <dbReference type="Proteomes" id="UP001381693"/>
    </source>
</evidence>
<protein>
    <recommendedName>
        <fullName evidence="3">Mediator of RNA polymerase II transcription subunit 23</fullName>
    </recommendedName>
    <alternativeName>
        <fullName evidence="7">Mediator complex subunit 23</fullName>
    </alternativeName>
</protein>
<evidence type="ECO:0000256" key="5">
    <source>
        <dbReference type="ARBA" id="ARBA00023163"/>
    </source>
</evidence>
<dbReference type="GO" id="GO:0006357">
    <property type="term" value="P:regulation of transcription by RNA polymerase II"/>
    <property type="evidence" value="ECO:0007669"/>
    <property type="project" value="TreeGrafter"/>
</dbReference>
<keyword evidence="6" id="KW-0539">Nucleus</keyword>
<gene>
    <name evidence="9" type="primary">MED23_1</name>
    <name evidence="9" type="ORF">SK128_007805</name>
</gene>
<dbReference type="Proteomes" id="UP001381693">
    <property type="component" value="Unassembled WGS sequence"/>
</dbReference>
<feature type="compositionally biased region" description="Low complexity" evidence="8">
    <location>
        <begin position="258"/>
        <end position="285"/>
    </location>
</feature>
<evidence type="ECO:0000256" key="7">
    <source>
        <dbReference type="ARBA" id="ARBA00031961"/>
    </source>
</evidence>
<keyword evidence="5" id="KW-0804">Transcription</keyword>
<comment type="similarity">
    <text evidence="2">Belongs to the Mediator complex subunit 23 family.</text>
</comment>
<evidence type="ECO:0000256" key="6">
    <source>
        <dbReference type="ARBA" id="ARBA00023242"/>
    </source>
</evidence>
<organism evidence="9 10">
    <name type="scientific">Halocaridina rubra</name>
    <name type="common">Hawaiian red shrimp</name>
    <dbReference type="NCBI Taxonomy" id="373956"/>
    <lineage>
        <taxon>Eukaryota</taxon>
        <taxon>Metazoa</taxon>
        <taxon>Ecdysozoa</taxon>
        <taxon>Arthropoda</taxon>
        <taxon>Crustacea</taxon>
        <taxon>Multicrustacea</taxon>
        <taxon>Malacostraca</taxon>
        <taxon>Eumalacostraca</taxon>
        <taxon>Eucarida</taxon>
        <taxon>Decapoda</taxon>
        <taxon>Pleocyemata</taxon>
        <taxon>Caridea</taxon>
        <taxon>Atyoidea</taxon>
        <taxon>Atyidae</taxon>
        <taxon>Halocaridina</taxon>
    </lineage>
</organism>
<feature type="region of interest" description="Disordered" evidence="8">
    <location>
        <begin position="258"/>
        <end position="287"/>
    </location>
</feature>
<dbReference type="GO" id="GO:0010628">
    <property type="term" value="P:positive regulation of gene expression"/>
    <property type="evidence" value="ECO:0007669"/>
    <property type="project" value="TreeGrafter"/>
</dbReference>
<evidence type="ECO:0000256" key="3">
    <source>
        <dbReference type="ARBA" id="ARBA00019696"/>
    </source>
</evidence>